<dbReference type="GeneID" id="61636189"/>
<proteinExistence type="predicted"/>
<sequence length="217" mass="25305">MQRLIPHKEIENYDLTKIESPYFAGINVREFFRAPYALQGLCELLAECNVSPVRCSGDNDQRRVLDKLASGDWLFVMDRPFLPLSRECRVKYGHLMGRRLYVGPGKWEKVSIDYDGVKNTAILAANRLASMGDEGRMFLSDGKDLANTTRIMTQRWVRLDSRDDQLTHRSVEHRYGELRQIKQRYLEGDDNWQQGGKSWHWQPVTPDTAYEYEDAKQ</sequence>
<dbReference type="RefSeq" id="WP_053253737.1">
    <property type="nucleotide sequence ID" value="NZ_CBCRXZ010000014.1"/>
</dbReference>
<accession>A0A8B4HZ64</accession>
<dbReference type="EMBL" id="LS483372">
    <property type="protein sequence ID" value="SQF88807.1"/>
    <property type="molecule type" value="Genomic_DNA"/>
</dbReference>
<organism evidence="1 2">
    <name type="scientific">Pseudomonas fluorescens</name>
    <dbReference type="NCBI Taxonomy" id="294"/>
    <lineage>
        <taxon>Bacteria</taxon>
        <taxon>Pseudomonadati</taxon>
        <taxon>Pseudomonadota</taxon>
        <taxon>Gammaproteobacteria</taxon>
        <taxon>Pseudomonadales</taxon>
        <taxon>Pseudomonadaceae</taxon>
        <taxon>Pseudomonas</taxon>
    </lineage>
</organism>
<gene>
    <name evidence="1" type="ORF">NCTC10038_00166</name>
</gene>
<evidence type="ECO:0000313" key="1">
    <source>
        <dbReference type="EMBL" id="SQF88807.1"/>
    </source>
</evidence>
<name>A0A8B4HZ64_PSEFL</name>
<dbReference type="Proteomes" id="UP000248640">
    <property type="component" value="Chromosome 1"/>
</dbReference>
<protein>
    <submittedName>
        <fullName evidence="1">Uncharacterized protein</fullName>
    </submittedName>
</protein>
<dbReference type="AlphaFoldDB" id="A0A8B4HZ64"/>
<reference evidence="1 2" key="1">
    <citation type="submission" date="2018-06" db="EMBL/GenBank/DDBJ databases">
        <authorList>
            <consortium name="Pathogen Informatics"/>
            <person name="Doyle S."/>
        </authorList>
    </citation>
    <scope>NUCLEOTIDE SEQUENCE [LARGE SCALE GENOMIC DNA]</scope>
    <source>
        <strain evidence="1 2">NCTC10038</strain>
    </source>
</reference>
<evidence type="ECO:0000313" key="2">
    <source>
        <dbReference type="Proteomes" id="UP000248640"/>
    </source>
</evidence>